<evidence type="ECO:0000256" key="6">
    <source>
        <dbReference type="SAM" id="Phobius"/>
    </source>
</evidence>
<dbReference type="Proteomes" id="UP000216991">
    <property type="component" value="Unassembled WGS sequence"/>
</dbReference>
<sequence length="348" mass="36377">MMPRMTTPHPEDSARWFRRALAAMAGIGLAIAIWQLQQLVLVIFASALVGLMLSDFAAFLQRVLRLPFALAIAAAVLIPLVALVVIFGLFGTMMTEQFIILSQRLPAAVATVEGWIRATPIGADIMAQVSGYAPKVSQVVDIAQATLANVGSAVTGLAVVLVAALYLAAQPRLYVDGLIDMLAPETRPRVREALGAVRTSLTAWLKGQAIGMAFVAVGTSIGLWIVGLPSPLAIGLVAGLCEFVPYLGVVLVAIPTVILGFGQGVESGIFTIIALAVVQQLQGNVVMPIAQKTFGDLPPVLTIFSLIAAGTLLGPLGVILAVPLTVVFMALLKVRLAWLGRSSSLTGG</sequence>
<evidence type="ECO:0000256" key="3">
    <source>
        <dbReference type="ARBA" id="ARBA00022692"/>
    </source>
</evidence>
<dbReference type="AlphaFoldDB" id="A0A255Z0W2"/>
<proteinExistence type="inferred from homology"/>
<feature type="transmembrane region" description="Helical" evidence="6">
    <location>
        <begin position="16"/>
        <end position="34"/>
    </location>
</feature>
<keyword evidence="3 6" id="KW-0812">Transmembrane</keyword>
<keyword evidence="4 6" id="KW-1133">Transmembrane helix</keyword>
<feature type="transmembrane region" description="Helical" evidence="6">
    <location>
        <begin position="302"/>
        <end position="332"/>
    </location>
</feature>
<protein>
    <recommendedName>
        <fullName evidence="9">AI-2E family transporter</fullName>
    </recommendedName>
</protein>
<evidence type="ECO:0008006" key="9">
    <source>
        <dbReference type="Google" id="ProtNLM"/>
    </source>
</evidence>
<feature type="transmembrane region" description="Helical" evidence="6">
    <location>
        <begin position="67"/>
        <end position="90"/>
    </location>
</feature>
<dbReference type="InterPro" id="IPR002549">
    <property type="entry name" value="AI-2E-like"/>
</dbReference>
<evidence type="ECO:0000256" key="4">
    <source>
        <dbReference type="ARBA" id="ARBA00022989"/>
    </source>
</evidence>
<dbReference type="OrthoDB" id="5761230at2"/>
<evidence type="ECO:0000256" key="2">
    <source>
        <dbReference type="ARBA" id="ARBA00009773"/>
    </source>
</evidence>
<keyword evidence="5 6" id="KW-0472">Membrane</keyword>
<name>A0A255Z0W2_9SPHN</name>
<dbReference type="EMBL" id="NOXT01000061">
    <property type="protein sequence ID" value="OYQ35092.1"/>
    <property type="molecule type" value="Genomic_DNA"/>
</dbReference>
<evidence type="ECO:0000313" key="7">
    <source>
        <dbReference type="EMBL" id="OYQ35092.1"/>
    </source>
</evidence>
<dbReference type="PANTHER" id="PTHR21716:SF62">
    <property type="entry name" value="TRANSPORT PROTEIN YDBI-RELATED"/>
    <property type="match status" value="1"/>
</dbReference>
<feature type="transmembrane region" description="Helical" evidence="6">
    <location>
        <begin position="147"/>
        <end position="169"/>
    </location>
</feature>
<organism evidence="7 8">
    <name type="scientific">Sandarakinorhabdus cyanobacteriorum</name>
    <dbReference type="NCBI Taxonomy" id="1981098"/>
    <lineage>
        <taxon>Bacteria</taxon>
        <taxon>Pseudomonadati</taxon>
        <taxon>Pseudomonadota</taxon>
        <taxon>Alphaproteobacteria</taxon>
        <taxon>Sphingomonadales</taxon>
        <taxon>Sphingosinicellaceae</taxon>
        <taxon>Sandarakinorhabdus</taxon>
    </lineage>
</organism>
<reference evidence="7 8" key="1">
    <citation type="submission" date="2017-07" db="EMBL/GenBank/DDBJ databases">
        <title>Sandarakinorhabdus cyanobacteriorum sp. nov., a novel bacterium isolated from cyanobacterial aggregates in a eutrophic lake.</title>
        <authorList>
            <person name="Cai H."/>
        </authorList>
    </citation>
    <scope>NUCLEOTIDE SEQUENCE [LARGE SCALE GENOMIC DNA]</scope>
    <source>
        <strain evidence="7 8">TH057</strain>
    </source>
</reference>
<dbReference type="PANTHER" id="PTHR21716">
    <property type="entry name" value="TRANSMEMBRANE PROTEIN"/>
    <property type="match status" value="1"/>
</dbReference>
<comment type="subcellular location">
    <subcellularLocation>
        <location evidence="1">Membrane</location>
        <topology evidence="1">Multi-pass membrane protein</topology>
    </subcellularLocation>
</comment>
<gene>
    <name evidence="7" type="ORF">CHU93_01890</name>
</gene>
<comment type="similarity">
    <text evidence="2">Belongs to the autoinducer-2 exporter (AI-2E) (TC 2.A.86) family.</text>
</comment>
<keyword evidence="8" id="KW-1185">Reference proteome</keyword>
<feature type="transmembrane region" description="Helical" evidence="6">
    <location>
        <begin position="40"/>
        <end position="60"/>
    </location>
</feature>
<comment type="caution">
    <text evidence="7">The sequence shown here is derived from an EMBL/GenBank/DDBJ whole genome shotgun (WGS) entry which is preliminary data.</text>
</comment>
<accession>A0A255Z0W2</accession>
<feature type="transmembrane region" description="Helical" evidence="6">
    <location>
        <begin position="209"/>
        <end position="226"/>
    </location>
</feature>
<evidence type="ECO:0000256" key="1">
    <source>
        <dbReference type="ARBA" id="ARBA00004141"/>
    </source>
</evidence>
<dbReference type="GO" id="GO:0055085">
    <property type="term" value="P:transmembrane transport"/>
    <property type="evidence" value="ECO:0007669"/>
    <property type="project" value="TreeGrafter"/>
</dbReference>
<evidence type="ECO:0000256" key="5">
    <source>
        <dbReference type="ARBA" id="ARBA00023136"/>
    </source>
</evidence>
<dbReference type="GO" id="GO:0016020">
    <property type="term" value="C:membrane"/>
    <property type="evidence" value="ECO:0007669"/>
    <property type="project" value="UniProtKB-SubCell"/>
</dbReference>
<feature type="transmembrane region" description="Helical" evidence="6">
    <location>
        <begin position="232"/>
        <end position="261"/>
    </location>
</feature>
<evidence type="ECO:0000313" key="8">
    <source>
        <dbReference type="Proteomes" id="UP000216991"/>
    </source>
</evidence>
<dbReference type="Pfam" id="PF01594">
    <property type="entry name" value="AI-2E_transport"/>
    <property type="match status" value="1"/>
</dbReference>